<comment type="caution">
    <text evidence="1">The sequence shown here is derived from an EMBL/GenBank/DDBJ whole genome shotgun (WGS) entry which is preliminary data.</text>
</comment>
<dbReference type="AlphaFoldDB" id="A0A7W7K6P4"/>
<protein>
    <submittedName>
        <fullName evidence="1">Uncharacterized protein</fullName>
    </submittedName>
</protein>
<name>A0A7W7K6P4_9SPHN</name>
<dbReference type="Proteomes" id="UP000555448">
    <property type="component" value="Unassembled WGS sequence"/>
</dbReference>
<evidence type="ECO:0000313" key="2">
    <source>
        <dbReference type="Proteomes" id="UP000555448"/>
    </source>
</evidence>
<gene>
    <name evidence="1" type="ORF">HNO88_000509</name>
</gene>
<dbReference type="EMBL" id="JACHLR010000002">
    <property type="protein sequence ID" value="MBB4857202.1"/>
    <property type="molecule type" value="Genomic_DNA"/>
</dbReference>
<proteinExistence type="predicted"/>
<evidence type="ECO:0000313" key="1">
    <source>
        <dbReference type="EMBL" id="MBB4857202.1"/>
    </source>
</evidence>
<reference evidence="1 2" key="1">
    <citation type="submission" date="2020-08" db="EMBL/GenBank/DDBJ databases">
        <title>Functional genomics of gut bacteria from endangered species of beetles.</title>
        <authorList>
            <person name="Carlos-Shanley C."/>
        </authorList>
    </citation>
    <scope>NUCLEOTIDE SEQUENCE [LARGE SCALE GENOMIC DNA]</scope>
    <source>
        <strain evidence="1 2">S00245</strain>
    </source>
</reference>
<dbReference type="RefSeq" id="WP_184242498.1">
    <property type="nucleotide sequence ID" value="NZ_JACHLR010000002.1"/>
</dbReference>
<accession>A0A7W7K6P4</accession>
<organism evidence="1 2">
    <name type="scientific">Novosphingobium chloroacetimidivorans</name>
    <dbReference type="NCBI Taxonomy" id="1428314"/>
    <lineage>
        <taxon>Bacteria</taxon>
        <taxon>Pseudomonadati</taxon>
        <taxon>Pseudomonadota</taxon>
        <taxon>Alphaproteobacteria</taxon>
        <taxon>Sphingomonadales</taxon>
        <taxon>Sphingomonadaceae</taxon>
        <taxon>Novosphingobium</taxon>
    </lineage>
</organism>
<sequence length="199" mass="21108">MAITLPAHPAPNDVNPTILDFGVTLRPATGGPVLKVGRPGSRLRIAVSYPPMEPPVASRFISRLLEAKRTGHLIIKFPLLGLNQGSPGAPVIDGAGQAGTTLTLRGLTPNYRVKEGYWLSIIDASGQHYVHNARTTIAAGADGTVSFQIEPPLRKPFADGATVLLAQPMIEGFIDGGEWSWSTDTAHHTGLSFVLEEAS</sequence>
<keyword evidence="2" id="KW-1185">Reference proteome</keyword>